<evidence type="ECO:0000313" key="3">
    <source>
        <dbReference type="EMBL" id="SEP67679.1"/>
    </source>
</evidence>
<keyword evidence="2" id="KW-0732">Signal</keyword>
<dbReference type="InterPro" id="IPR016866">
    <property type="entry name" value="UCP028069"/>
</dbReference>
<keyword evidence="1" id="KW-0175">Coiled coil</keyword>
<proteinExistence type="predicted"/>
<evidence type="ECO:0000256" key="2">
    <source>
        <dbReference type="SAM" id="SignalP"/>
    </source>
</evidence>
<feature type="coiled-coil region" evidence="1">
    <location>
        <begin position="82"/>
        <end position="109"/>
    </location>
</feature>
<keyword evidence="4" id="KW-1185">Reference proteome</keyword>
<dbReference type="Pfam" id="PF11932">
    <property type="entry name" value="DUF3450"/>
    <property type="match status" value="1"/>
</dbReference>
<reference evidence="3 4" key="1">
    <citation type="submission" date="2016-10" db="EMBL/GenBank/DDBJ databases">
        <authorList>
            <person name="de Groot N.N."/>
        </authorList>
    </citation>
    <scope>NUCLEOTIDE SEQUENCE [LARGE SCALE GENOMIC DNA]</scope>
    <source>
        <strain evidence="3 4">DSM 25927</strain>
    </source>
</reference>
<accession>A0A1H8ZT77</accession>
<dbReference type="AlphaFoldDB" id="A0A1H8ZT77"/>
<evidence type="ECO:0008006" key="5">
    <source>
        <dbReference type="Google" id="ProtNLM"/>
    </source>
</evidence>
<organism evidence="3 4">
    <name type="scientific">Solimonas aquatica</name>
    <dbReference type="NCBI Taxonomy" id="489703"/>
    <lineage>
        <taxon>Bacteria</taxon>
        <taxon>Pseudomonadati</taxon>
        <taxon>Pseudomonadota</taxon>
        <taxon>Gammaproteobacteria</taxon>
        <taxon>Nevskiales</taxon>
        <taxon>Nevskiaceae</taxon>
        <taxon>Solimonas</taxon>
    </lineage>
</organism>
<gene>
    <name evidence="3" type="ORF">SAMN04488038_101154</name>
</gene>
<dbReference type="Proteomes" id="UP000199233">
    <property type="component" value="Unassembled WGS sequence"/>
</dbReference>
<evidence type="ECO:0000256" key="1">
    <source>
        <dbReference type="SAM" id="Coils"/>
    </source>
</evidence>
<feature type="signal peptide" evidence="2">
    <location>
        <begin position="1"/>
        <end position="27"/>
    </location>
</feature>
<dbReference type="STRING" id="489703.SAMN04488038_101154"/>
<feature type="chain" id="PRO_5011446166" description="DUF3450 domain-containing protein" evidence="2">
    <location>
        <begin position="28"/>
        <end position="257"/>
    </location>
</feature>
<name>A0A1H8ZT77_9GAMM</name>
<dbReference type="PIRSF" id="PIRSF028069">
    <property type="entry name" value="UCP028069"/>
    <property type="match status" value="1"/>
</dbReference>
<protein>
    <recommendedName>
        <fullName evidence="5">DUF3450 domain-containing protein</fullName>
    </recommendedName>
</protein>
<dbReference type="EMBL" id="FOFS01000001">
    <property type="protein sequence ID" value="SEP67679.1"/>
    <property type="molecule type" value="Genomic_DNA"/>
</dbReference>
<sequence length="257" mass="28486">MFFMHKHRVGLIAAAVCALSASQLAGAVEHEKVKTVISEQTRNEEAAKASQAKVTKLDDEASGMLAEYRQVLAEQQSLKSYNDQLAIQVKSQNEELASLQKQLDEVGQTARDALPMVTRMLATLEKFVSLDMPFLPEERAKRIAGLKEMMSRADVSLAEKYRRVVEAYQIEMEYGRTIEAYQGKVGEKTVDFLRAGRVALLYQTLDGKETGYWDAGARKWVAAPEYGDDIKAGLKIAKKQAAPDFLAVAVPAAKEIK</sequence>
<evidence type="ECO:0000313" key="4">
    <source>
        <dbReference type="Proteomes" id="UP000199233"/>
    </source>
</evidence>